<evidence type="ECO:0000313" key="5">
    <source>
        <dbReference type="Proteomes" id="UP000287823"/>
    </source>
</evidence>
<evidence type="ECO:0000256" key="1">
    <source>
        <dbReference type="ARBA" id="ARBA00022729"/>
    </source>
</evidence>
<feature type="signal peptide" evidence="2">
    <location>
        <begin position="1"/>
        <end position="26"/>
    </location>
</feature>
<dbReference type="Proteomes" id="UP000287823">
    <property type="component" value="Unassembled WGS sequence"/>
</dbReference>
<dbReference type="Gene3D" id="2.40.160.20">
    <property type="match status" value="1"/>
</dbReference>
<dbReference type="Pfam" id="PF13505">
    <property type="entry name" value="OMP_b-brl"/>
    <property type="match status" value="1"/>
</dbReference>
<dbReference type="InterPro" id="IPR027385">
    <property type="entry name" value="Beta-barrel_OMP"/>
</dbReference>
<feature type="chain" id="PRO_5019109269" description="Outer membrane protein beta-barrel domain-containing protein" evidence="2">
    <location>
        <begin position="27"/>
        <end position="192"/>
    </location>
</feature>
<dbReference type="EMBL" id="PIPO01000003">
    <property type="protein sequence ID" value="RUO33332.1"/>
    <property type="molecule type" value="Genomic_DNA"/>
</dbReference>
<evidence type="ECO:0000259" key="3">
    <source>
        <dbReference type="Pfam" id="PF13505"/>
    </source>
</evidence>
<dbReference type="InterPro" id="IPR011250">
    <property type="entry name" value="OMP/PagP_B-barrel"/>
</dbReference>
<feature type="domain" description="Outer membrane protein beta-barrel" evidence="3">
    <location>
        <begin position="14"/>
        <end position="192"/>
    </location>
</feature>
<keyword evidence="5" id="KW-1185">Reference proteome</keyword>
<reference evidence="4 5" key="1">
    <citation type="journal article" date="2011" name="Front. Microbiol.">
        <title>Genomic signatures of strain selection and enhancement in Bacillus atrophaeus var. globigii, a historical biowarfare simulant.</title>
        <authorList>
            <person name="Gibbons H.S."/>
            <person name="Broomall S.M."/>
            <person name="McNew L.A."/>
            <person name="Daligault H."/>
            <person name="Chapman C."/>
            <person name="Bruce D."/>
            <person name="Karavis M."/>
            <person name="Krepps M."/>
            <person name="McGregor P.A."/>
            <person name="Hong C."/>
            <person name="Park K.H."/>
            <person name="Akmal A."/>
            <person name="Feldman A."/>
            <person name="Lin J.S."/>
            <person name="Chang W.E."/>
            <person name="Higgs B.W."/>
            <person name="Demirev P."/>
            <person name="Lindquist J."/>
            <person name="Liem A."/>
            <person name="Fochler E."/>
            <person name="Read T.D."/>
            <person name="Tapia R."/>
            <person name="Johnson S."/>
            <person name="Bishop-Lilly K.A."/>
            <person name="Detter C."/>
            <person name="Han C."/>
            <person name="Sozhamannan S."/>
            <person name="Rosenzweig C.N."/>
            <person name="Skowronski E.W."/>
        </authorList>
    </citation>
    <scope>NUCLEOTIDE SEQUENCE [LARGE SCALE GENOMIC DNA]</scope>
    <source>
        <strain evidence="4 5">Y4G10-17</strain>
    </source>
</reference>
<proteinExistence type="predicted"/>
<gene>
    <name evidence="4" type="ORF">CWE14_08960</name>
</gene>
<dbReference type="SUPFAM" id="SSF56925">
    <property type="entry name" value="OMPA-like"/>
    <property type="match status" value="1"/>
</dbReference>
<keyword evidence="1 2" id="KW-0732">Signal</keyword>
<organism evidence="4 5">
    <name type="scientific">Aliidiomarina soli</name>
    <dbReference type="NCBI Taxonomy" id="1928574"/>
    <lineage>
        <taxon>Bacteria</taxon>
        <taxon>Pseudomonadati</taxon>
        <taxon>Pseudomonadota</taxon>
        <taxon>Gammaproteobacteria</taxon>
        <taxon>Alteromonadales</taxon>
        <taxon>Idiomarinaceae</taxon>
        <taxon>Aliidiomarina</taxon>
    </lineage>
</organism>
<dbReference type="RefSeq" id="WP_126799040.1">
    <property type="nucleotide sequence ID" value="NZ_PIPO01000003.1"/>
</dbReference>
<evidence type="ECO:0000313" key="4">
    <source>
        <dbReference type="EMBL" id="RUO33332.1"/>
    </source>
</evidence>
<evidence type="ECO:0000256" key="2">
    <source>
        <dbReference type="SAM" id="SignalP"/>
    </source>
</evidence>
<comment type="caution">
    <text evidence="4">The sequence shown here is derived from an EMBL/GenBank/DDBJ whole genome shotgun (WGS) entry which is preliminary data.</text>
</comment>
<protein>
    <recommendedName>
        <fullName evidence="3">Outer membrane protein beta-barrel domain-containing protein</fullName>
    </recommendedName>
</protein>
<dbReference type="AlphaFoldDB" id="A0A432WHN6"/>
<accession>A0A432WHN6</accession>
<sequence>MLKLTLGLTPMIIASAFFSSAVNAQAQEPGWMLSAHIANSSIDTTERWQDGGYVIIDDDTTNWGLGLNYRLWPGLSLRTTYERGSGYNSAGQPSCPDICTPQTRLHSGSLNHYSITAVPEFAFTTNLIGFASFGVARTEIETHAELPDYSETDLTYGLGIGYQVTPSVFVSTEYQTTGSEYESLRVSVGYRF</sequence>
<name>A0A432WHN6_9GAMM</name>